<gene>
    <name evidence="6" type="ORF">FGG08_003661</name>
</gene>
<dbReference type="Proteomes" id="UP000698800">
    <property type="component" value="Unassembled WGS sequence"/>
</dbReference>
<dbReference type="GO" id="GO:0051315">
    <property type="term" value="P:attachment of mitotic spindle microtubules to kinetochore"/>
    <property type="evidence" value="ECO:0007669"/>
    <property type="project" value="TreeGrafter"/>
</dbReference>
<protein>
    <recommendedName>
        <fullName evidence="5">Mif2 N-terminal domain-containing protein</fullName>
    </recommendedName>
</protein>
<feature type="compositionally biased region" description="Polar residues" evidence="4">
    <location>
        <begin position="352"/>
        <end position="366"/>
    </location>
</feature>
<dbReference type="GO" id="GO:0051455">
    <property type="term" value="P:spindle attachment to meiosis I kinetochore"/>
    <property type="evidence" value="ECO:0007669"/>
    <property type="project" value="TreeGrafter"/>
</dbReference>
<keyword evidence="3" id="KW-0539">Nucleus</keyword>
<dbReference type="PANTHER" id="PTHR16684">
    <property type="entry name" value="CENTROMERE PROTEIN C"/>
    <property type="match status" value="1"/>
</dbReference>
<dbReference type="SMART" id="SM00384">
    <property type="entry name" value="AT_hook"/>
    <property type="match status" value="3"/>
</dbReference>
<evidence type="ECO:0000256" key="1">
    <source>
        <dbReference type="ARBA" id="ARBA00004123"/>
    </source>
</evidence>
<evidence type="ECO:0000256" key="3">
    <source>
        <dbReference type="ARBA" id="ARBA00023242"/>
    </source>
</evidence>
<feature type="compositionally biased region" description="Polar residues" evidence="4">
    <location>
        <begin position="200"/>
        <end position="212"/>
    </location>
</feature>
<feature type="region of interest" description="Disordered" evidence="4">
    <location>
        <begin position="39"/>
        <end position="412"/>
    </location>
</feature>
<feature type="compositionally biased region" description="Basic residues" evidence="4">
    <location>
        <begin position="457"/>
        <end position="470"/>
    </location>
</feature>
<dbReference type="GO" id="GO:0005634">
    <property type="term" value="C:nucleus"/>
    <property type="evidence" value="ECO:0007669"/>
    <property type="project" value="UniProtKB-SubCell"/>
</dbReference>
<keyword evidence="7" id="KW-1185">Reference proteome</keyword>
<accession>A0A9P8L3F0</accession>
<feature type="compositionally biased region" description="Basic residues" evidence="4">
    <location>
        <begin position="277"/>
        <end position="287"/>
    </location>
</feature>
<dbReference type="OrthoDB" id="1939643at2759"/>
<feature type="compositionally biased region" description="Acidic residues" evidence="4">
    <location>
        <begin position="475"/>
        <end position="486"/>
    </location>
</feature>
<dbReference type="PANTHER" id="PTHR16684:SF11">
    <property type="entry name" value="CENTROMERE PROTEIN C"/>
    <property type="match status" value="1"/>
</dbReference>
<proteinExistence type="inferred from homology"/>
<feature type="compositionally biased region" description="Polar residues" evidence="4">
    <location>
        <begin position="123"/>
        <end position="133"/>
    </location>
</feature>
<evidence type="ECO:0000313" key="7">
    <source>
        <dbReference type="Proteomes" id="UP000698800"/>
    </source>
</evidence>
<dbReference type="AlphaFoldDB" id="A0A9P8L3F0"/>
<feature type="compositionally biased region" description="Basic and acidic residues" evidence="4">
    <location>
        <begin position="188"/>
        <end position="197"/>
    </location>
</feature>
<dbReference type="InterPro" id="IPR028386">
    <property type="entry name" value="CENP-C/Mif2/cnp3"/>
</dbReference>
<organism evidence="6 7">
    <name type="scientific">Glutinoglossum americanum</name>
    <dbReference type="NCBI Taxonomy" id="1670608"/>
    <lineage>
        <taxon>Eukaryota</taxon>
        <taxon>Fungi</taxon>
        <taxon>Dikarya</taxon>
        <taxon>Ascomycota</taxon>
        <taxon>Pezizomycotina</taxon>
        <taxon>Geoglossomycetes</taxon>
        <taxon>Geoglossales</taxon>
        <taxon>Geoglossaceae</taxon>
        <taxon>Glutinoglossum</taxon>
    </lineage>
</organism>
<sequence length="514" mass="56390">MAPAGNAKKRDRGANFLDLGVAGRRTGVTLKDTGIRDEYGLEPIEGIFSSPTKSPEKSPTRKNGAAQNSTLTTEEEMDIGSSTAPEPTDVLSERRRTINPPPRARSPIKTFLNSPAKRGSSAGPISSSFQRNNDAAAKPAVNRKLDFSAIDQPFSRTKLPQNARAGPSSLPDITEAQGPATELPAQRDGSEDWHDPYGDVQQTGAQATQQDVQYVAGEDMDDSLPPVQDDDDTLDLVGQDTTQPNHASSSTPAPATKRGPGRPRKSEPNALTPTKSAAKRGRGRPPRHPPQLIKEETSDYEDARPSKRRRDASSSPELTPPAPAPKVQVRKKPPPSQRDPNARITSGRKVGASSNTPMSIIQSTEVEQPEPKKRGRPRKNPQNPALKPRSLYITRRETPTLDGALKTRSGRTSVKPCAYWRNERIVYGEGDTMEGEGYLLPTIKEVIRTEEVEPTRARRQKPRAGRKRRARTESESEDEDDLEPWEVDPGIMTGEVQQWNEELQKASSLHTTQT</sequence>
<evidence type="ECO:0000256" key="2">
    <source>
        <dbReference type="ARBA" id="ARBA00010291"/>
    </source>
</evidence>
<dbReference type="GO" id="GO:0000776">
    <property type="term" value="C:kinetochore"/>
    <property type="evidence" value="ECO:0007669"/>
    <property type="project" value="InterPro"/>
</dbReference>
<comment type="subcellular location">
    <subcellularLocation>
        <location evidence="1">Nucleus</location>
    </subcellularLocation>
</comment>
<feature type="compositionally biased region" description="Basic and acidic residues" evidence="4">
    <location>
        <begin position="293"/>
        <end position="305"/>
    </location>
</feature>
<reference evidence="6" key="1">
    <citation type="submission" date="2021-03" db="EMBL/GenBank/DDBJ databases">
        <title>Comparative genomics and phylogenomic investigation of the class Geoglossomycetes provide insights into ecological specialization and systematics.</title>
        <authorList>
            <person name="Melie T."/>
            <person name="Pirro S."/>
            <person name="Miller A.N."/>
            <person name="Quandt A."/>
        </authorList>
    </citation>
    <scope>NUCLEOTIDE SEQUENCE</scope>
    <source>
        <strain evidence="6">GBOQ0MN5Z8</strain>
    </source>
</reference>
<dbReference type="GO" id="GO:0019237">
    <property type="term" value="F:centromeric DNA binding"/>
    <property type="evidence" value="ECO:0007669"/>
    <property type="project" value="InterPro"/>
</dbReference>
<comment type="similarity">
    <text evidence="2">Belongs to the CENP-C/MIF2 family.</text>
</comment>
<feature type="compositionally biased region" description="Polar residues" evidence="4">
    <location>
        <begin position="495"/>
        <end position="514"/>
    </location>
</feature>
<dbReference type="Pfam" id="PF15624">
    <property type="entry name" value="Mif2_N"/>
    <property type="match status" value="1"/>
</dbReference>
<dbReference type="InterPro" id="IPR017956">
    <property type="entry name" value="AT_hook_DNA-bd_motif"/>
</dbReference>
<feature type="region of interest" description="Disordered" evidence="4">
    <location>
        <begin position="1"/>
        <end position="27"/>
    </location>
</feature>
<feature type="domain" description="Mif2 N-terminal" evidence="5">
    <location>
        <begin position="17"/>
        <end position="147"/>
    </location>
</feature>
<feature type="compositionally biased region" description="Polar residues" evidence="4">
    <location>
        <begin position="244"/>
        <end position="253"/>
    </location>
</feature>
<evidence type="ECO:0000256" key="4">
    <source>
        <dbReference type="SAM" id="MobiDB-lite"/>
    </source>
</evidence>
<evidence type="ECO:0000259" key="5">
    <source>
        <dbReference type="Pfam" id="PF15624"/>
    </source>
</evidence>
<comment type="caution">
    <text evidence="6">The sequence shown here is derived from an EMBL/GenBank/DDBJ whole genome shotgun (WGS) entry which is preliminary data.</text>
</comment>
<feature type="region of interest" description="Disordered" evidence="4">
    <location>
        <begin position="449"/>
        <end position="514"/>
    </location>
</feature>
<dbReference type="GO" id="GO:0051382">
    <property type="term" value="P:kinetochore assembly"/>
    <property type="evidence" value="ECO:0007669"/>
    <property type="project" value="InterPro"/>
</dbReference>
<dbReference type="PRINTS" id="PR00929">
    <property type="entry name" value="ATHOOK"/>
</dbReference>
<feature type="compositionally biased region" description="Acidic residues" evidence="4">
    <location>
        <begin position="218"/>
        <end position="234"/>
    </location>
</feature>
<dbReference type="InterPro" id="IPR028929">
    <property type="entry name" value="Mif2_N"/>
</dbReference>
<evidence type="ECO:0000313" key="6">
    <source>
        <dbReference type="EMBL" id="KAH0541856.1"/>
    </source>
</evidence>
<name>A0A9P8L3F0_9PEZI</name>
<feature type="non-terminal residue" evidence="6">
    <location>
        <position position="1"/>
    </location>
</feature>
<dbReference type="EMBL" id="JAGHQL010000066">
    <property type="protein sequence ID" value="KAH0541856.1"/>
    <property type="molecule type" value="Genomic_DNA"/>
</dbReference>